<evidence type="ECO:0000256" key="3">
    <source>
        <dbReference type="ARBA" id="ARBA00022771"/>
    </source>
</evidence>
<sequence>MGDQSNHRPFVRRSVVGEQRPAVRWVKDWVPQDISATGKRIFLLKWVKEDTLKSLKESFKEPEPEEPKPEPATEILFLCRYKSCNKAYINEAQYRKHAHVHGKNPGCGKKFGDSSKLKRHHLVHTGVKDYVCPHEGCGRAFNLSFNLRTHMKLHSQEHCHVCPYQDCGKRYTQEYKLKNHIKGRHEKAATVDMINHSVTADKLQRTVKARAVHGAHRPYVCPYEDCGKNYIHKYKLNLHLRNQHPGHNREDVYPAKGGVAKNSKSNKPDLLPEMSPSKLQQKGSPSPPMSVDDSEKRWPNHVIYEHSEETEEELENIAGDDDEETEDEECGLIHCI</sequence>
<dbReference type="Pfam" id="PF00096">
    <property type="entry name" value="zf-C2H2"/>
    <property type="match status" value="4"/>
</dbReference>
<dbReference type="Gene3D" id="3.30.160.60">
    <property type="entry name" value="Classic Zinc Finger"/>
    <property type="match status" value="4"/>
</dbReference>
<organism evidence="8 9">
    <name type="scientific">Asparagus officinalis</name>
    <name type="common">Garden asparagus</name>
    <dbReference type="NCBI Taxonomy" id="4686"/>
    <lineage>
        <taxon>Eukaryota</taxon>
        <taxon>Viridiplantae</taxon>
        <taxon>Streptophyta</taxon>
        <taxon>Embryophyta</taxon>
        <taxon>Tracheophyta</taxon>
        <taxon>Spermatophyta</taxon>
        <taxon>Magnoliopsida</taxon>
        <taxon>Liliopsida</taxon>
        <taxon>Asparagales</taxon>
        <taxon>Asparagaceae</taxon>
        <taxon>Asparagoideae</taxon>
        <taxon>Asparagus</taxon>
    </lineage>
</organism>
<evidence type="ECO:0000256" key="4">
    <source>
        <dbReference type="ARBA" id="ARBA00022833"/>
    </source>
</evidence>
<dbReference type="GO" id="GO:0008270">
    <property type="term" value="F:zinc ion binding"/>
    <property type="evidence" value="ECO:0007669"/>
    <property type="project" value="UniProtKB-KW"/>
</dbReference>
<dbReference type="GO" id="GO:0000785">
    <property type="term" value="C:chromatin"/>
    <property type="evidence" value="ECO:0007669"/>
    <property type="project" value="TreeGrafter"/>
</dbReference>
<dbReference type="SUPFAM" id="SSF57667">
    <property type="entry name" value="beta-beta-alpha zinc fingers"/>
    <property type="match status" value="3"/>
</dbReference>
<keyword evidence="3 5" id="KW-0863">Zinc-finger</keyword>
<keyword evidence="2" id="KW-0677">Repeat</keyword>
<dbReference type="GO" id="GO:0031519">
    <property type="term" value="C:PcG protein complex"/>
    <property type="evidence" value="ECO:0007669"/>
    <property type="project" value="TreeGrafter"/>
</dbReference>
<reference evidence="9" key="1">
    <citation type="journal article" date="2017" name="Nat. Commun.">
        <title>The asparagus genome sheds light on the origin and evolution of a young Y chromosome.</title>
        <authorList>
            <person name="Harkess A."/>
            <person name="Zhou J."/>
            <person name="Xu C."/>
            <person name="Bowers J.E."/>
            <person name="Van der Hulst R."/>
            <person name="Ayyampalayam S."/>
            <person name="Mercati F."/>
            <person name="Riccardi P."/>
            <person name="McKain M.R."/>
            <person name="Kakrana A."/>
            <person name="Tang H."/>
            <person name="Ray J."/>
            <person name="Groenendijk J."/>
            <person name="Arikit S."/>
            <person name="Mathioni S.M."/>
            <person name="Nakano M."/>
            <person name="Shan H."/>
            <person name="Telgmann-Rauber A."/>
            <person name="Kanno A."/>
            <person name="Yue Z."/>
            <person name="Chen H."/>
            <person name="Li W."/>
            <person name="Chen Y."/>
            <person name="Xu X."/>
            <person name="Zhang Y."/>
            <person name="Luo S."/>
            <person name="Chen H."/>
            <person name="Gao J."/>
            <person name="Mao Z."/>
            <person name="Pires J.C."/>
            <person name="Luo M."/>
            <person name="Kudrna D."/>
            <person name="Wing R.A."/>
            <person name="Meyers B.C."/>
            <person name="Yi K."/>
            <person name="Kong H."/>
            <person name="Lavrijsen P."/>
            <person name="Sunseri F."/>
            <person name="Falavigna A."/>
            <person name="Ye Y."/>
            <person name="Leebens-Mack J.H."/>
            <person name="Chen G."/>
        </authorList>
    </citation>
    <scope>NUCLEOTIDE SEQUENCE [LARGE SCALE GENOMIC DNA]</scope>
    <source>
        <strain evidence="9">cv. DH0086</strain>
    </source>
</reference>
<dbReference type="PANTHER" id="PTHR14003:SF1">
    <property type="entry name" value="ZINC FINGER TRANSCRIPTION FACTOR YY1"/>
    <property type="match status" value="1"/>
</dbReference>
<dbReference type="Proteomes" id="UP000243459">
    <property type="component" value="Chromosome 2"/>
</dbReference>
<dbReference type="PROSITE" id="PS00028">
    <property type="entry name" value="ZINC_FINGER_C2H2_1"/>
    <property type="match status" value="3"/>
</dbReference>
<dbReference type="InterPro" id="IPR036236">
    <property type="entry name" value="Znf_C2H2_sf"/>
</dbReference>
<dbReference type="OrthoDB" id="3437960at2759"/>
<dbReference type="GO" id="GO:0005667">
    <property type="term" value="C:transcription regulator complex"/>
    <property type="evidence" value="ECO:0007669"/>
    <property type="project" value="TreeGrafter"/>
</dbReference>
<dbReference type="InterPro" id="IPR013087">
    <property type="entry name" value="Znf_C2H2_type"/>
</dbReference>
<keyword evidence="1" id="KW-0479">Metal-binding</keyword>
<evidence type="ECO:0000256" key="5">
    <source>
        <dbReference type="PROSITE-ProRule" id="PRU00042"/>
    </source>
</evidence>
<accession>A0A5P1FKJ1</accession>
<dbReference type="PROSITE" id="PS50157">
    <property type="entry name" value="ZINC_FINGER_C2H2_2"/>
    <property type="match status" value="5"/>
</dbReference>
<evidence type="ECO:0000256" key="6">
    <source>
        <dbReference type="SAM" id="MobiDB-lite"/>
    </source>
</evidence>
<feature type="domain" description="C2H2-type" evidence="7">
    <location>
        <begin position="219"/>
        <end position="249"/>
    </location>
</feature>
<evidence type="ECO:0000256" key="2">
    <source>
        <dbReference type="ARBA" id="ARBA00022737"/>
    </source>
</evidence>
<keyword evidence="9" id="KW-1185">Reference proteome</keyword>
<feature type="domain" description="C2H2-type" evidence="7">
    <location>
        <begin position="160"/>
        <end position="190"/>
    </location>
</feature>
<name>A0A5P1FKJ1_ASPOF</name>
<evidence type="ECO:0000256" key="1">
    <source>
        <dbReference type="ARBA" id="ARBA00022723"/>
    </source>
</evidence>
<feature type="compositionally biased region" description="Basic and acidic residues" evidence="6">
    <location>
        <begin position="293"/>
        <end position="307"/>
    </location>
</feature>
<dbReference type="OMA" id="IAVQHAP"/>
<evidence type="ECO:0000313" key="8">
    <source>
        <dbReference type="EMBL" id="ONK77459.1"/>
    </source>
</evidence>
<keyword evidence="4" id="KW-0862">Zinc</keyword>
<gene>
    <name evidence="8" type="ORF">A4U43_C02F6740</name>
</gene>
<dbReference type="FunFam" id="3.30.160.60:FF:000072">
    <property type="entry name" value="zinc finger protein 143 isoform X1"/>
    <property type="match status" value="1"/>
</dbReference>
<feature type="compositionally biased region" description="Acidic residues" evidence="6">
    <location>
        <begin position="308"/>
        <end position="330"/>
    </location>
</feature>
<evidence type="ECO:0000313" key="9">
    <source>
        <dbReference type="Proteomes" id="UP000243459"/>
    </source>
</evidence>
<proteinExistence type="predicted"/>
<dbReference type="EMBL" id="CM007382">
    <property type="protein sequence ID" value="ONK77459.1"/>
    <property type="molecule type" value="Genomic_DNA"/>
</dbReference>
<feature type="domain" description="C2H2-type" evidence="7">
    <location>
        <begin position="130"/>
        <end position="159"/>
    </location>
</feature>
<feature type="domain" description="C2H2-type" evidence="7">
    <location>
        <begin position="107"/>
        <end position="129"/>
    </location>
</feature>
<feature type="region of interest" description="Disordered" evidence="6">
    <location>
        <begin position="243"/>
        <end position="330"/>
    </location>
</feature>
<protein>
    <recommendedName>
        <fullName evidence="7">C2H2-type domain-containing protein</fullName>
    </recommendedName>
</protein>
<dbReference type="GO" id="GO:0000978">
    <property type="term" value="F:RNA polymerase II cis-regulatory region sequence-specific DNA binding"/>
    <property type="evidence" value="ECO:0007669"/>
    <property type="project" value="TreeGrafter"/>
</dbReference>
<dbReference type="AlphaFoldDB" id="A0A5P1FKJ1"/>
<feature type="domain" description="C2H2-type" evidence="7">
    <location>
        <begin position="77"/>
        <end position="101"/>
    </location>
</feature>
<dbReference type="GO" id="GO:0000981">
    <property type="term" value="F:DNA-binding transcription factor activity, RNA polymerase II-specific"/>
    <property type="evidence" value="ECO:0007669"/>
    <property type="project" value="TreeGrafter"/>
</dbReference>
<dbReference type="SMART" id="SM00355">
    <property type="entry name" value="ZnF_C2H2"/>
    <property type="match status" value="5"/>
</dbReference>
<dbReference type="PANTHER" id="PTHR14003">
    <property type="entry name" value="TRANSCRIPTIONAL REPRESSOR PROTEIN YY"/>
    <property type="match status" value="1"/>
</dbReference>
<evidence type="ECO:0000259" key="7">
    <source>
        <dbReference type="PROSITE" id="PS50157"/>
    </source>
</evidence>
<dbReference type="Gramene" id="ONK77459">
    <property type="protein sequence ID" value="ONK77459"/>
    <property type="gene ID" value="A4U43_C02F6740"/>
</dbReference>